<name>A0A0F3GHN7_9BACT</name>
<comment type="caution">
    <text evidence="1">The sequence shown here is derived from an EMBL/GenBank/DDBJ whole genome shotgun (WGS) entry which is preliminary data.</text>
</comment>
<protein>
    <submittedName>
        <fullName evidence="1">Uncharacterized protein</fullName>
    </submittedName>
</protein>
<evidence type="ECO:0000313" key="2">
    <source>
        <dbReference type="Proteomes" id="UP000033423"/>
    </source>
</evidence>
<dbReference type="EMBL" id="LACI01002716">
    <property type="protein sequence ID" value="KJU81396.1"/>
    <property type="molecule type" value="Genomic_DNA"/>
</dbReference>
<organism evidence="1 2">
    <name type="scientific">Candidatus Magnetobacterium bavaricum</name>
    <dbReference type="NCBI Taxonomy" id="29290"/>
    <lineage>
        <taxon>Bacteria</taxon>
        <taxon>Pseudomonadati</taxon>
        <taxon>Nitrospirota</taxon>
        <taxon>Thermodesulfovibrionia</taxon>
        <taxon>Thermodesulfovibrionales</taxon>
        <taxon>Candidatus Magnetobacteriaceae</taxon>
        <taxon>Candidatus Magnetobacterium</taxon>
    </lineage>
</organism>
<proteinExistence type="predicted"/>
<reference evidence="1 2" key="1">
    <citation type="submission" date="2015-02" db="EMBL/GenBank/DDBJ databases">
        <title>Single-cell genomics of uncultivated deep-branching MTB reveals a conserved set of magnetosome genes.</title>
        <authorList>
            <person name="Kolinko S."/>
            <person name="Richter M."/>
            <person name="Glockner F.O."/>
            <person name="Brachmann A."/>
            <person name="Schuler D."/>
        </authorList>
    </citation>
    <scope>NUCLEOTIDE SEQUENCE [LARGE SCALE GENOMIC DNA]</scope>
    <source>
        <strain evidence="1">TM-1</strain>
    </source>
</reference>
<dbReference type="AlphaFoldDB" id="A0A0F3GHN7"/>
<accession>A0A0F3GHN7</accession>
<dbReference type="Proteomes" id="UP000033423">
    <property type="component" value="Unassembled WGS sequence"/>
</dbReference>
<sequence length="52" mass="6065">MQDYAGLIYMMKHSCDIRIKLTEGLTWKRDKTLSNKSCQSFNPLNQGSDKRI</sequence>
<evidence type="ECO:0000313" key="1">
    <source>
        <dbReference type="EMBL" id="KJU81396.1"/>
    </source>
</evidence>
<keyword evidence="2" id="KW-1185">Reference proteome</keyword>
<gene>
    <name evidence="1" type="ORF">MBAV_006410</name>
</gene>